<accession>A0A7L9IX43</accession>
<gene>
    <name evidence="2" type="ORF">IGS73_11005</name>
</gene>
<dbReference type="EMBL" id="CP062789">
    <property type="protein sequence ID" value="QOK21674.1"/>
    <property type="molecule type" value="Genomic_DNA"/>
</dbReference>
<sequence>MTRAFYQWSGGTPQDHEALAWFSGATPEHMGPRVAGFHGGLTARAWASSLALCAVVVVTLGLLVALLSPEGPSVGLLLGVACTVGGIFFAIMVLVWALARATRQDVHQHGLVVRRAWGRREAIPWATIDPGRIFIAKTVRSMTRMPLALHRQQAVLPPGVVVNGWTDRPLGSFPGLEAFSQGYRYQPAASETPFGWWQLGTTDPETFLRAVEAAMVADGYPAAGLTPFVLARRVTATDLRRAPELQRERMLTDPVLGLPRG</sequence>
<dbReference type="AlphaFoldDB" id="A0A7L9IX43"/>
<proteinExistence type="predicted"/>
<organism evidence="2 3">
    <name type="scientific">Janibacter indicus</name>
    <dbReference type="NCBI Taxonomy" id="857417"/>
    <lineage>
        <taxon>Bacteria</taxon>
        <taxon>Bacillati</taxon>
        <taxon>Actinomycetota</taxon>
        <taxon>Actinomycetes</taxon>
        <taxon>Micrococcales</taxon>
        <taxon>Intrasporangiaceae</taxon>
        <taxon>Janibacter</taxon>
    </lineage>
</organism>
<evidence type="ECO:0000313" key="2">
    <source>
        <dbReference type="EMBL" id="QOK21674.1"/>
    </source>
</evidence>
<dbReference type="RefSeq" id="WP_192910445.1">
    <property type="nucleotide sequence ID" value="NZ_CP062789.1"/>
</dbReference>
<reference evidence="2 3" key="1">
    <citation type="submission" date="2020-10" db="EMBL/GenBank/DDBJ databases">
        <title>Janibacter indicus TT2 genome sequence.</title>
        <authorList>
            <person name="Lee K."/>
            <person name="Ganzorig M."/>
        </authorList>
    </citation>
    <scope>NUCLEOTIDE SEQUENCE [LARGE SCALE GENOMIC DNA]</scope>
    <source>
        <strain evidence="2 3">TT2</strain>
    </source>
</reference>
<feature type="transmembrane region" description="Helical" evidence="1">
    <location>
        <begin position="74"/>
        <end position="99"/>
    </location>
</feature>
<keyword evidence="1" id="KW-0812">Transmembrane</keyword>
<keyword evidence="1" id="KW-0472">Membrane</keyword>
<evidence type="ECO:0008006" key="4">
    <source>
        <dbReference type="Google" id="ProtNLM"/>
    </source>
</evidence>
<keyword evidence="1" id="KW-1133">Transmembrane helix</keyword>
<name>A0A7L9IX43_9MICO</name>
<dbReference type="Proteomes" id="UP000593998">
    <property type="component" value="Chromosome"/>
</dbReference>
<evidence type="ECO:0000256" key="1">
    <source>
        <dbReference type="SAM" id="Phobius"/>
    </source>
</evidence>
<protein>
    <recommendedName>
        <fullName evidence="4">PH domain-containing protein</fullName>
    </recommendedName>
</protein>
<feature type="transmembrane region" description="Helical" evidence="1">
    <location>
        <begin position="45"/>
        <end position="68"/>
    </location>
</feature>
<evidence type="ECO:0000313" key="3">
    <source>
        <dbReference type="Proteomes" id="UP000593998"/>
    </source>
</evidence>